<dbReference type="AlphaFoldDB" id="A0A3B0WK50"/>
<organism evidence="1">
    <name type="scientific">hydrothermal vent metagenome</name>
    <dbReference type="NCBI Taxonomy" id="652676"/>
    <lineage>
        <taxon>unclassified sequences</taxon>
        <taxon>metagenomes</taxon>
        <taxon>ecological metagenomes</taxon>
    </lineage>
</organism>
<accession>A0A3B0WK50</accession>
<reference evidence="1" key="1">
    <citation type="submission" date="2018-06" db="EMBL/GenBank/DDBJ databases">
        <authorList>
            <person name="Zhirakovskaya E."/>
        </authorList>
    </citation>
    <scope>NUCLEOTIDE SEQUENCE</scope>
</reference>
<sequence>MNKCTFVCLLCGMLTLPTAIFANEYSEWEELLAPNATLPSAMNQNDHSNPPPSQDDSQHIEYQILRVDQEILILKAELAYQNGEENTLKNYLNQLDKIGVLPLFQARVTRLKQLQPVTPNISTPIVASHLMIKNGVQPLTFSKDEEEVVAILLPLTGEYEQVGNQLLESLLSGLERIDFLGSLVVLDTMLYEGAFDVWQQVKAYEPSVVFGPLRKSVAAEWQVLNTGIPILYFNEMAFLNGNERAVSPSRVRGVMQLMHFLNEHDYQNILVLTEDSSASQNLESAFYSQWLSSQQPGLYQHQKIENTVGEAVELATNIKRSKARKHWLQRKLDANLVFKPRAREDIDVVVSFVSERKGIQVAPILDFYQLTDVPRIWFPTQPPSSRILNENPTSWHDSYAVLPPYLYRRWQKKIQQGEMSEESGLFYALGQVAVEIVNNATISDGLEWYVETEFGAIASDSSGQFYLLPMIYSLDSRNVK</sequence>
<dbReference type="InterPro" id="IPR028082">
    <property type="entry name" value="Peripla_BP_I"/>
</dbReference>
<name>A0A3B0WK50_9ZZZZ</name>
<proteinExistence type="predicted"/>
<dbReference type="Gene3D" id="3.40.50.2300">
    <property type="match status" value="1"/>
</dbReference>
<protein>
    <submittedName>
        <fullName evidence="1">Uncharacterized protein</fullName>
    </submittedName>
</protein>
<dbReference type="EMBL" id="UOFB01000390">
    <property type="protein sequence ID" value="VAW49799.1"/>
    <property type="molecule type" value="Genomic_DNA"/>
</dbReference>
<evidence type="ECO:0000313" key="1">
    <source>
        <dbReference type="EMBL" id="VAW49799.1"/>
    </source>
</evidence>
<gene>
    <name evidence="1" type="ORF">MNBD_GAMMA04-700</name>
</gene>
<dbReference type="SUPFAM" id="SSF53822">
    <property type="entry name" value="Periplasmic binding protein-like I"/>
    <property type="match status" value="1"/>
</dbReference>